<dbReference type="GO" id="GO:0005737">
    <property type="term" value="C:cytoplasm"/>
    <property type="evidence" value="ECO:0007669"/>
    <property type="project" value="TreeGrafter"/>
</dbReference>
<sequence>MYRQNHYATLHVDRCASSAEIKSAFRILAQRYHPDVTKDEDGERKFKDVAEAYRTLRRPDSKIAYDHHINNSCVNKATFSHPAISDLNWGLAVFQYFSWFWLNQGRMANDTTNTESEAQVNK</sequence>
<organism evidence="3 4">
    <name type="scientific">Zoogloea dura</name>
    <dbReference type="NCBI Taxonomy" id="2728840"/>
    <lineage>
        <taxon>Bacteria</taxon>
        <taxon>Pseudomonadati</taxon>
        <taxon>Pseudomonadota</taxon>
        <taxon>Betaproteobacteria</taxon>
        <taxon>Rhodocyclales</taxon>
        <taxon>Zoogloeaceae</taxon>
        <taxon>Zoogloea</taxon>
    </lineage>
</organism>
<comment type="caution">
    <text evidence="3">The sequence shown here is derived from an EMBL/GenBank/DDBJ whole genome shotgun (WGS) entry which is preliminary data.</text>
</comment>
<evidence type="ECO:0000313" key="4">
    <source>
        <dbReference type="Proteomes" id="UP000580043"/>
    </source>
</evidence>
<evidence type="ECO:0000259" key="2">
    <source>
        <dbReference type="PROSITE" id="PS50076"/>
    </source>
</evidence>
<protein>
    <submittedName>
        <fullName evidence="3">J domain-containing protein</fullName>
    </submittedName>
</protein>
<dbReference type="CDD" id="cd06257">
    <property type="entry name" value="DnaJ"/>
    <property type="match status" value="1"/>
</dbReference>
<dbReference type="PANTHER" id="PTHR43096">
    <property type="entry name" value="DNAJ HOMOLOG 1, MITOCHONDRIAL-RELATED"/>
    <property type="match status" value="1"/>
</dbReference>
<dbReference type="EMBL" id="JABBGA010000009">
    <property type="protein sequence ID" value="NML26721.1"/>
    <property type="molecule type" value="Genomic_DNA"/>
</dbReference>
<dbReference type="PANTHER" id="PTHR43096:SF52">
    <property type="entry name" value="DNAJ HOMOLOG 1, MITOCHONDRIAL-RELATED"/>
    <property type="match status" value="1"/>
</dbReference>
<feature type="domain" description="J" evidence="2">
    <location>
        <begin position="5"/>
        <end position="69"/>
    </location>
</feature>
<dbReference type="PROSITE" id="PS50076">
    <property type="entry name" value="DNAJ_2"/>
    <property type="match status" value="1"/>
</dbReference>
<dbReference type="AlphaFoldDB" id="A0A848GB19"/>
<evidence type="ECO:0000256" key="1">
    <source>
        <dbReference type="ARBA" id="ARBA00023186"/>
    </source>
</evidence>
<dbReference type="Proteomes" id="UP000580043">
    <property type="component" value="Unassembled WGS sequence"/>
</dbReference>
<dbReference type="Pfam" id="PF00226">
    <property type="entry name" value="DnaJ"/>
    <property type="match status" value="1"/>
</dbReference>
<dbReference type="GO" id="GO:0051082">
    <property type="term" value="F:unfolded protein binding"/>
    <property type="evidence" value="ECO:0007669"/>
    <property type="project" value="TreeGrafter"/>
</dbReference>
<dbReference type="PRINTS" id="PR00625">
    <property type="entry name" value="JDOMAIN"/>
</dbReference>
<reference evidence="3 4" key="1">
    <citation type="submission" date="2020-04" db="EMBL/GenBank/DDBJ databases">
        <title>Zoogloea sp. G-4-1-14 isolated from soil.</title>
        <authorList>
            <person name="Dahal R.H."/>
        </authorList>
    </citation>
    <scope>NUCLEOTIDE SEQUENCE [LARGE SCALE GENOMIC DNA]</scope>
    <source>
        <strain evidence="3 4">G-4-1-14</strain>
    </source>
</reference>
<name>A0A848GB19_9RHOO</name>
<dbReference type="GO" id="GO:0042026">
    <property type="term" value="P:protein refolding"/>
    <property type="evidence" value="ECO:0007669"/>
    <property type="project" value="TreeGrafter"/>
</dbReference>
<proteinExistence type="predicted"/>
<keyword evidence="1" id="KW-0143">Chaperone</keyword>
<dbReference type="InterPro" id="IPR036869">
    <property type="entry name" value="J_dom_sf"/>
</dbReference>
<dbReference type="RefSeq" id="WP_169146258.1">
    <property type="nucleotide sequence ID" value="NZ_JABBGA010000009.1"/>
</dbReference>
<dbReference type="Gene3D" id="1.10.287.110">
    <property type="entry name" value="DnaJ domain"/>
    <property type="match status" value="1"/>
</dbReference>
<gene>
    <name evidence="3" type="ORF">HHL15_13275</name>
</gene>
<dbReference type="SUPFAM" id="SSF46565">
    <property type="entry name" value="Chaperone J-domain"/>
    <property type="match status" value="1"/>
</dbReference>
<accession>A0A848GB19</accession>
<evidence type="ECO:0000313" key="3">
    <source>
        <dbReference type="EMBL" id="NML26721.1"/>
    </source>
</evidence>
<keyword evidence="4" id="KW-1185">Reference proteome</keyword>
<dbReference type="SMART" id="SM00271">
    <property type="entry name" value="DnaJ"/>
    <property type="match status" value="1"/>
</dbReference>
<dbReference type="InterPro" id="IPR001623">
    <property type="entry name" value="DnaJ_domain"/>
</dbReference>